<name>A0A8S9FKX5_BRACR</name>
<organism evidence="1">
    <name type="scientific">Brassica cretica</name>
    <name type="common">Mustard</name>
    <dbReference type="NCBI Taxonomy" id="69181"/>
    <lineage>
        <taxon>Eukaryota</taxon>
        <taxon>Viridiplantae</taxon>
        <taxon>Streptophyta</taxon>
        <taxon>Embryophyta</taxon>
        <taxon>Tracheophyta</taxon>
        <taxon>Spermatophyta</taxon>
        <taxon>Magnoliopsida</taxon>
        <taxon>eudicotyledons</taxon>
        <taxon>Gunneridae</taxon>
        <taxon>Pentapetalae</taxon>
        <taxon>rosids</taxon>
        <taxon>malvids</taxon>
        <taxon>Brassicales</taxon>
        <taxon>Brassicaceae</taxon>
        <taxon>Brassiceae</taxon>
        <taxon>Brassica</taxon>
    </lineage>
</organism>
<evidence type="ECO:0000313" key="1">
    <source>
        <dbReference type="EMBL" id="KAF2534593.1"/>
    </source>
</evidence>
<sequence length="88" mass="10322">MKSFRLKNKKGISEGGEKASLYKKAVVIFWKLSYRCSCYLKGAWSIAAKKVLDVTLLRVLFFYKWEPEYEPRSKSLIFGPRVVVTFEY</sequence>
<dbReference type="EMBL" id="QGKY02002305">
    <property type="protein sequence ID" value="KAF2534593.1"/>
    <property type="molecule type" value="Genomic_DNA"/>
</dbReference>
<dbReference type="AlphaFoldDB" id="A0A8S9FKX5"/>
<proteinExistence type="predicted"/>
<accession>A0A8S9FKX5</accession>
<protein>
    <submittedName>
        <fullName evidence="1">Uncharacterized protein</fullName>
    </submittedName>
</protein>
<comment type="caution">
    <text evidence="1">The sequence shown here is derived from an EMBL/GenBank/DDBJ whole genome shotgun (WGS) entry which is preliminary data.</text>
</comment>
<reference evidence="1" key="1">
    <citation type="submission" date="2019-12" db="EMBL/GenBank/DDBJ databases">
        <title>Genome sequencing and annotation of Brassica cretica.</title>
        <authorList>
            <person name="Studholme D.J."/>
            <person name="Sarris P.F."/>
        </authorList>
    </citation>
    <scope>NUCLEOTIDE SEQUENCE</scope>
    <source>
        <strain evidence="1">PFS-102/07</strain>
        <tissue evidence="1">Leaf</tissue>
    </source>
</reference>
<gene>
    <name evidence="1" type="ORF">F2Q70_00030880</name>
</gene>